<dbReference type="SUPFAM" id="SSF54427">
    <property type="entry name" value="NTF2-like"/>
    <property type="match status" value="1"/>
</dbReference>
<evidence type="ECO:0000313" key="2">
    <source>
        <dbReference type="EMBL" id="RZU45195.1"/>
    </source>
</evidence>
<dbReference type="InterPro" id="IPR037401">
    <property type="entry name" value="SnoaL-like"/>
</dbReference>
<gene>
    <name evidence="2" type="ORF">EV700_2010</name>
</gene>
<comment type="caution">
    <text evidence="2">The sequence shown here is derived from an EMBL/GenBank/DDBJ whole genome shotgun (WGS) entry which is preliminary data.</text>
</comment>
<accession>A0A4Q7Z668</accession>
<sequence length="137" mass="16192">MNADSLTALTAWYERLTPDSLSAIRTFYAESCYFKDPFNEFDRREQVETLFADMFRKLQEPRFVIRETVRQDQGAFLVWDFDFAVRGRAMTIKGCSHLKFDGQGRVVYHRDYWDAAEELYEKLPGIGFLIRQLKKLA</sequence>
<feature type="domain" description="SnoaL-like" evidence="1">
    <location>
        <begin position="10"/>
        <end position="109"/>
    </location>
</feature>
<evidence type="ECO:0000313" key="3">
    <source>
        <dbReference type="Proteomes" id="UP000292423"/>
    </source>
</evidence>
<dbReference type="InterPro" id="IPR032710">
    <property type="entry name" value="NTF2-like_dom_sf"/>
</dbReference>
<dbReference type="EMBL" id="SHKX01000012">
    <property type="protein sequence ID" value="RZU45195.1"/>
    <property type="molecule type" value="Genomic_DNA"/>
</dbReference>
<organism evidence="2 3">
    <name type="scientific">Fluviicoccus keumensis</name>
    <dbReference type="NCBI Taxonomy" id="1435465"/>
    <lineage>
        <taxon>Bacteria</taxon>
        <taxon>Pseudomonadati</taxon>
        <taxon>Pseudomonadota</taxon>
        <taxon>Gammaproteobacteria</taxon>
        <taxon>Moraxellales</taxon>
        <taxon>Moraxellaceae</taxon>
        <taxon>Fluviicoccus</taxon>
    </lineage>
</organism>
<dbReference type="Pfam" id="PF12680">
    <property type="entry name" value="SnoaL_2"/>
    <property type="match status" value="1"/>
</dbReference>
<proteinExistence type="predicted"/>
<dbReference type="Gene3D" id="3.10.450.50">
    <property type="match status" value="1"/>
</dbReference>
<dbReference type="RefSeq" id="WP_130413297.1">
    <property type="nucleotide sequence ID" value="NZ_SHKX01000012.1"/>
</dbReference>
<dbReference type="Proteomes" id="UP000292423">
    <property type="component" value="Unassembled WGS sequence"/>
</dbReference>
<keyword evidence="3" id="KW-1185">Reference proteome</keyword>
<name>A0A4Q7Z668_9GAMM</name>
<dbReference type="OrthoDB" id="1115105at2"/>
<protein>
    <submittedName>
        <fullName evidence="2">SnoaL-like protein</fullName>
    </submittedName>
</protein>
<reference evidence="2 3" key="1">
    <citation type="submission" date="2019-02" db="EMBL/GenBank/DDBJ databases">
        <title>Genomic Encyclopedia of Type Strains, Phase IV (KMG-IV): sequencing the most valuable type-strain genomes for metagenomic binning, comparative biology and taxonomic classification.</title>
        <authorList>
            <person name="Goeker M."/>
        </authorList>
    </citation>
    <scope>NUCLEOTIDE SEQUENCE [LARGE SCALE GENOMIC DNA]</scope>
    <source>
        <strain evidence="2 3">DSM 105135</strain>
    </source>
</reference>
<dbReference type="AlphaFoldDB" id="A0A4Q7Z668"/>
<evidence type="ECO:0000259" key="1">
    <source>
        <dbReference type="Pfam" id="PF12680"/>
    </source>
</evidence>